<evidence type="ECO:0000256" key="4">
    <source>
        <dbReference type="ARBA" id="ARBA00022833"/>
    </source>
</evidence>
<dbReference type="AlphaFoldDB" id="V4KZ30"/>
<dbReference type="Pfam" id="PF03107">
    <property type="entry name" value="C1_2"/>
    <property type="match status" value="7"/>
</dbReference>
<dbReference type="eggNOG" id="ENOG502RANS">
    <property type="taxonomic scope" value="Eukaryota"/>
</dbReference>
<gene>
    <name evidence="6" type="ORF">EUTSA_v10003743mg</name>
</gene>
<reference evidence="6 7" key="1">
    <citation type="journal article" date="2013" name="Front. Plant Sci.">
        <title>The Reference Genome of the Halophytic Plant Eutrema salsugineum.</title>
        <authorList>
            <person name="Yang R."/>
            <person name="Jarvis D.E."/>
            <person name="Chen H."/>
            <person name="Beilstein M.A."/>
            <person name="Grimwood J."/>
            <person name="Jenkins J."/>
            <person name="Shu S."/>
            <person name="Prochnik S."/>
            <person name="Xin M."/>
            <person name="Ma C."/>
            <person name="Schmutz J."/>
            <person name="Wing R.A."/>
            <person name="Mitchell-Olds T."/>
            <person name="Schumaker K.S."/>
            <person name="Wang X."/>
        </authorList>
    </citation>
    <scope>NUCLEOTIDE SEQUENCE [LARGE SCALE GENOMIC DNA]</scope>
</reference>
<dbReference type="OMA" id="DSTITHC"/>
<dbReference type="EMBL" id="KI517748">
    <property type="protein sequence ID" value="ESQ32713.1"/>
    <property type="molecule type" value="Genomic_DNA"/>
</dbReference>
<dbReference type="InterPro" id="IPR046349">
    <property type="entry name" value="C1-like_sf"/>
</dbReference>
<dbReference type="PANTHER" id="PTHR32410:SF154">
    <property type="entry name" value="CHP-RICH ZINC FINGER PROTEIN-LIKE-RELATED"/>
    <property type="match status" value="1"/>
</dbReference>
<keyword evidence="1" id="KW-0479">Metal-binding</keyword>
<protein>
    <recommendedName>
        <fullName evidence="5">Zinc finger PHD-type domain-containing protein</fullName>
    </recommendedName>
</protein>
<dbReference type="InterPro" id="IPR001965">
    <property type="entry name" value="Znf_PHD"/>
</dbReference>
<dbReference type="SMART" id="SM00249">
    <property type="entry name" value="PHD"/>
    <property type="match status" value="3"/>
</dbReference>
<name>V4KZ30_EUTSA</name>
<evidence type="ECO:0000256" key="1">
    <source>
        <dbReference type="ARBA" id="ARBA00022723"/>
    </source>
</evidence>
<feature type="domain" description="Zinc finger PHD-type" evidence="5">
    <location>
        <begin position="259"/>
        <end position="319"/>
    </location>
</feature>
<dbReference type="InterPro" id="IPR004146">
    <property type="entry name" value="DC1"/>
</dbReference>
<dbReference type="Proteomes" id="UP000030689">
    <property type="component" value="Unassembled WGS sequence"/>
</dbReference>
<evidence type="ECO:0000313" key="6">
    <source>
        <dbReference type="EMBL" id="ESQ32713.1"/>
    </source>
</evidence>
<accession>V4KZ30</accession>
<evidence type="ECO:0000256" key="3">
    <source>
        <dbReference type="ARBA" id="ARBA00022771"/>
    </source>
</evidence>
<evidence type="ECO:0000313" key="7">
    <source>
        <dbReference type="Proteomes" id="UP000030689"/>
    </source>
</evidence>
<dbReference type="PANTHER" id="PTHR32410">
    <property type="entry name" value="CYSTEINE/HISTIDINE-RICH C1 DOMAIN FAMILY PROTEIN"/>
    <property type="match status" value="1"/>
</dbReference>
<sequence>MEIKGHTHSLGGVIYPGGGLECGACDRSYSDGCDPSICEGFHCLICEFEVHTKCLFVFNIQETLFEHPLHIGHGLKLLTTGAPDHTDPKCHICGKKTKRLLFHCSICNLNLDISCMVDAMCSQSHLNIPWHNHTLLMLDVGDDIPCKVCGKPGGYGYCCPRCWLMVHEKCVAVFDSPEITHSCHTRHSLKLLTQGAPGYTDLTCHLCGKKTGNFLYHCDICKFNMDMACAIQSPLPVALSNLKVHEHTLKLIPRLISFVCDACGKKGDRSPYVCLQCDLMFFHQECARLPRVIHVNRHDHRVSYKYPLGLGEWKCGICLIKIDWSYGAYSCSICPSYALHSSCATRRDVWDGEELDGVPEEVEDMEPFIRNDDNTITHFAHEEHNLSLNNDGIALEESILCGACVRPVGSNAFYKCSECSFIIDETCANLPKKKRHFLSPRILTLHPNRDNTETTFCDACLQWFCEGFMHTDGGRTYDLICSSMTMPFIHGSHPHPLLYLQDSSIGDRGRCQSCHGGLSDKFLACIQCNYYLDFRCATLPLTVRLDRYDDHPLTLCYGEKASGKYWCDICERETDPETWFYTCEHCGVTLHVFCVLGNLRYAKPGGKIEGDLEGDLEVRFNNTSTRPLCNNCHCRCAAPFFFVKEKKKKAFVAQQQMRLIFCSYYCSERSQMRASWIRSIYICPPWVDRRT</sequence>
<feature type="domain" description="Zinc finger PHD-type" evidence="5">
    <location>
        <begin position="566"/>
        <end position="633"/>
    </location>
</feature>
<keyword evidence="3" id="KW-0863">Zinc-finger</keyword>
<evidence type="ECO:0000259" key="5">
    <source>
        <dbReference type="SMART" id="SM00249"/>
    </source>
</evidence>
<dbReference type="InterPro" id="IPR054483">
    <property type="entry name" value="DC1-like_CT"/>
</dbReference>
<keyword evidence="2" id="KW-0677">Repeat</keyword>
<keyword evidence="4" id="KW-0862">Zinc</keyword>
<keyword evidence="7" id="KW-1185">Reference proteome</keyword>
<evidence type="ECO:0000256" key="2">
    <source>
        <dbReference type="ARBA" id="ARBA00022737"/>
    </source>
</evidence>
<dbReference type="KEGG" id="eus:EUTSA_v10003743mg"/>
<dbReference type="Gramene" id="ESQ32713">
    <property type="protein sequence ID" value="ESQ32713"/>
    <property type="gene ID" value="EUTSA_v10003743mg"/>
</dbReference>
<dbReference type="GO" id="GO:0008270">
    <property type="term" value="F:zinc ion binding"/>
    <property type="evidence" value="ECO:0007669"/>
    <property type="project" value="UniProtKB-KW"/>
</dbReference>
<dbReference type="SUPFAM" id="SSF57889">
    <property type="entry name" value="Cysteine-rich domain"/>
    <property type="match status" value="5"/>
</dbReference>
<dbReference type="Pfam" id="PF22926">
    <property type="entry name" value="C1-like_CT"/>
    <property type="match status" value="1"/>
</dbReference>
<proteinExistence type="predicted"/>
<dbReference type="InterPro" id="IPR053192">
    <property type="entry name" value="Vacuole_Formation_Reg"/>
</dbReference>
<organism evidence="6 7">
    <name type="scientific">Eutrema salsugineum</name>
    <name type="common">Saltwater cress</name>
    <name type="synonym">Sisymbrium salsugineum</name>
    <dbReference type="NCBI Taxonomy" id="72664"/>
    <lineage>
        <taxon>Eukaryota</taxon>
        <taxon>Viridiplantae</taxon>
        <taxon>Streptophyta</taxon>
        <taxon>Embryophyta</taxon>
        <taxon>Tracheophyta</taxon>
        <taxon>Spermatophyta</taxon>
        <taxon>Magnoliopsida</taxon>
        <taxon>eudicotyledons</taxon>
        <taxon>Gunneridae</taxon>
        <taxon>Pentapetalae</taxon>
        <taxon>rosids</taxon>
        <taxon>malvids</taxon>
        <taxon>Brassicales</taxon>
        <taxon>Brassicaceae</taxon>
        <taxon>Eutremeae</taxon>
        <taxon>Eutrema</taxon>
    </lineage>
</organism>
<feature type="domain" description="Zinc finger PHD-type" evidence="5">
    <location>
        <begin position="400"/>
        <end position="461"/>
    </location>
</feature>